<gene>
    <name evidence="1" type="ORF">DAPPUDRAFT_122796</name>
</gene>
<reference evidence="1 2" key="1">
    <citation type="journal article" date="2011" name="Science">
        <title>The ecoresponsive genome of Daphnia pulex.</title>
        <authorList>
            <person name="Colbourne J.K."/>
            <person name="Pfrender M.E."/>
            <person name="Gilbert D."/>
            <person name="Thomas W.K."/>
            <person name="Tucker A."/>
            <person name="Oakley T.H."/>
            <person name="Tokishita S."/>
            <person name="Aerts A."/>
            <person name="Arnold G.J."/>
            <person name="Basu M.K."/>
            <person name="Bauer D.J."/>
            <person name="Caceres C.E."/>
            <person name="Carmel L."/>
            <person name="Casola C."/>
            <person name="Choi J.H."/>
            <person name="Detter J.C."/>
            <person name="Dong Q."/>
            <person name="Dusheyko S."/>
            <person name="Eads B.D."/>
            <person name="Frohlich T."/>
            <person name="Geiler-Samerotte K.A."/>
            <person name="Gerlach D."/>
            <person name="Hatcher P."/>
            <person name="Jogdeo S."/>
            <person name="Krijgsveld J."/>
            <person name="Kriventseva E.V."/>
            <person name="Kultz D."/>
            <person name="Laforsch C."/>
            <person name="Lindquist E."/>
            <person name="Lopez J."/>
            <person name="Manak J.R."/>
            <person name="Muller J."/>
            <person name="Pangilinan J."/>
            <person name="Patwardhan R.P."/>
            <person name="Pitluck S."/>
            <person name="Pritham E.J."/>
            <person name="Rechtsteiner A."/>
            <person name="Rho M."/>
            <person name="Rogozin I.B."/>
            <person name="Sakarya O."/>
            <person name="Salamov A."/>
            <person name="Schaack S."/>
            <person name="Shapiro H."/>
            <person name="Shiga Y."/>
            <person name="Skalitzky C."/>
            <person name="Smith Z."/>
            <person name="Souvorov A."/>
            <person name="Sung W."/>
            <person name="Tang Z."/>
            <person name="Tsuchiya D."/>
            <person name="Tu H."/>
            <person name="Vos H."/>
            <person name="Wang M."/>
            <person name="Wolf Y.I."/>
            <person name="Yamagata H."/>
            <person name="Yamada T."/>
            <person name="Ye Y."/>
            <person name="Shaw J.R."/>
            <person name="Andrews J."/>
            <person name="Crease T.J."/>
            <person name="Tang H."/>
            <person name="Lucas S.M."/>
            <person name="Robertson H.M."/>
            <person name="Bork P."/>
            <person name="Koonin E.V."/>
            <person name="Zdobnov E.M."/>
            <person name="Grigoriev I.V."/>
            <person name="Lynch M."/>
            <person name="Boore J.L."/>
        </authorList>
    </citation>
    <scope>NUCLEOTIDE SEQUENCE [LARGE SCALE GENOMIC DNA]</scope>
</reference>
<proteinExistence type="predicted"/>
<feature type="non-terminal residue" evidence="1">
    <location>
        <position position="232"/>
    </location>
</feature>
<dbReference type="InParanoid" id="E9I574"/>
<accession>E9I574</accession>
<keyword evidence="2" id="KW-1185">Reference proteome</keyword>
<evidence type="ECO:0000313" key="1">
    <source>
        <dbReference type="EMBL" id="EFX60856.1"/>
    </source>
</evidence>
<evidence type="ECO:0000313" key="2">
    <source>
        <dbReference type="Proteomes" id="UP000000305"/>
    </source>
</evidence>
<dbReference type="AlphaFoldDB" id="E9I574"/>
<dbReference type="Proteomes" id="UP000000305">
    <property type="component" value="Unassembled WGS sequence"/>
</dbReference>
<dbReference type="KEGG" id="dpx:DAPPUDRAFT_122796"/>
<dbReference type="HOGENOM" id="CLU_1197430_0_0_1"/>
<sequence length="232" mass="27868">RGSIDNFFHIVIDDDDGDDDADDTNDDKWNGMLVSDKVRITEELDRAFDTMAYHGMGEEAMMEYAKDRIKFNYEKYNHRCFACELNFEHFDEFVLRNESYDEKKMKMILCHLDDYESRLSVANSQRAYERCMRKLAMGMGEEKDDDPEPKPFDASYYHPYGCECDECKDVKREIDEMEKDSVLEEEIPKDTLIRWRFEQMQLDRIERLRKKRAARKKRMRKQRKTTQCGAFE</sequence>
<organism evidence="1 2">
    <name type="scientific">Daphnia pulex</name>
    <name type="common">Water flea</name>
    <dbReference type="NCBI Taxonomy" id="6669"/>
    <lineage>
        <taxon>Eukaryota</taxon>
        <taxon>Metazoa</taxon>
        <taxon>Ecdysozoa</taxon>
        <taxon>Arthropoda</taxon>
        <taxon>Crustacea</taxon>
        <taxon>Branchiopoda</taxon>
        <taxon>Diplostraca</taxon>
        <taxon>Cladocera</taxon>
        <taxon>Anomopoda</taxon>
        <taxon>Daphniidae</taxon>
        <taxon>Daphnia</taxon>
    </lineage>
</organism>
<name>E9I574_DAPPU</name>
<dbReference type="EMBL" id="GL735443">
    <property type="protein sequence ID" value="EFX60856.1"/>
    <property type="molecule type" value="Genomic_DNA"/>
</dbReference>
<protein>
    <submittedName>
        <fullName evidence="1">Uncharacterized protein</fullName>
    </submittedName>
</protein>